<protein>
    <submittedName>
        <fullName evidence="9">Conjugal transfer protein</fullName>
    </submittedName>
</protein>
<keyword evidence="4 7" id="KW-1133">Transmembrane helix</keyword>
<dbReference type="SUPFAM" id="SSF52540">
    <property type="entry name" value="P-loop containing nucleoside triphosphate hydrolases"/>
    <property type="match status" value="1"/>
</dbReference>
<dbReference type="EMBL" id="CP022433">
    <property type="protein sequence ID" value="ASN26573.1"/>
    <property type="molecule type" value="Genomic_DNA"/>
</dbReference>
<dbReference type="STRING" id="1355015.LK06_022860"/>
<dbReference type="KEGG" id="splu:LK06_022860"/>
<dbReference type="OrthoDB" id="226701at2"/>
<evidence type="ECO:0000256" key="6">
    <source>
        <dbReference type="SAM" id="MobiDB-lite"/>
    </source>
</evidence>
<feature type="transmembrane region" description="Helical" evidence="7">
    <location>
        <begin position="60"/>
        <end position="86"/>
    </location>
</feature>
<dbReference type="Pfam" id="PF12696">
    <property type="entry name" value="TraG-D_C"/>
    <property type="match status" value="1"/>
</dbReference>
<keyword evidence="5 7" id="KW-0472">Membrane</keyword>
<evidence type="ECO:0000256" key="3">
    <source>
        <dbReference type="ARBA" id="ARBA00022692"/>
    </source>
</evidence>
<evidence type="ECO:0000256" key="2">
    <source>
        <dbReference type="ARBA" id="ARBA00022475"/>
    </source>
</evidence>
<evidence type="ECO:0000256" key="7">
    <source>
        <dbReference type="SAM" id="Phobius"/>
    </source>
</evidence>
<reference evidence="9 10" key="1">
    <citation type="submission" date="2017-07" db="EMBL/GenBank/DDBJ databases">
        <title>Genome sequence of Streptomyces pluripotens MUSC 137T.</title>
        <authorList>
            <person name="Ser H.-L."/>
            <person name="Lee L.-H."/>
        </authorList>
    </citation>
    <scope>NUCLEOTIDE SEQUENCE [LARGE SCALE GENOMIC DNA]</scope>
    <source>
        <strain evidence="9 10">MUSC 137</strain>
    </source>
</reference>
<dbReference type="Gene3D" id="3.40.50.300">
    <property type="entry name" value="P-loop containing nucleotide triphosphate hydrolases"/>
    <property type="match status" value="1"/>
</dbReference>
<dbReference type="GO" id="GO:0005886">
    <property type="term" value="C:plasma membrane"/>
    <property type="evidence" value="ECO:0007669"/>
    <property type="project" value="UniProtKB-SubCell"/>
</dbReference>
<dbReference type="AlphaFoldDB" id="A0A221P2S6"/>
<evidence type="ECO:0000313" key="10">
    <source>
        <dbReference type="Proteomes" id="UP000031501"/>
    </source>
</evidence>
<evidence type="ECO:0000313" key="9">
    <source>
        <dbReference type="EMBL" id="ASN26573.1"/>
    </source>
</evidence>
<keyword evidence="10" id="KW-1185">Reference proteome</keyword>
<dbReference type="CDD" id="cd01127">
    <property type="entry name" value="TrwB_TraG_TraD_VirD4"/>
    <property type="match status" value="1"/>
</dbReference>
<comment type="subcellular location">
    <subcellularLocation>
        <location evidence="1">Cell membrane</location>
        <topology evidence="1">Multi-pass membrane protein</topology>
    </subcellularLocation>
</comment>
<name>A0A221P2S6_9ACTN</name>
<evidence type="ECO:0000256" key="5">
    <source>
        <dbReference type="ARBA" id="ARBA00023136"/>
    </source>
</evidence>
<dbReference type="PANTHER" id="PTHR37937">
    <property type="entry name" value="CONJUGATIVE TRANSFER: DNA TRANSPORT"/>
    <property type="match status" value="1"/>
</dbReference>
<evidence type="ECO:0000256" key="4">
    <source>
        <dbReference type="ARBA" id="ARBA00022989"/>
    </source>
</evidence>
<feature type="region of interest" description="Disordered" evidence="6">
    <location>
        <begin position="576"/>
        <end position="601"/>
    </location>
</feature>
<dbReference type="InterPro" id="IPR032689">
    <property type="entry name" value="TraG-D_C"/>
</dbReference>
<keyword evidence="2" id="KW-1003">Cell membrane</keyword>
<organism evidence="9 10">
    <name type="scientific">Streptomyces pluripotens</name>
    <dbReference type="NCBI Taxonomy" id="1355015"/>
    <lineage>
        <taxon>Bacteria</taxon>
        <taxon>Bacillati</taxon>
        <taxon>Actinomycetota</taxon>
        <taxon>Actinomycetes</taxon>
        <taxon>Kitasatosporales</taxon>
        <taxon>Streptomycetaceae</taxon>
        <taxon>Streptomyces</taxon>
    </lineage>
</organism>
<keyword evidence="3 7" id="KW-0812">Transmembrane</keyword>
<dbReference type="PANTHER" id="PTHR37937:SF1">
    <property type="entry name" value="CONJUGATIVE TRANSFER: DNA TRANSPORT"/>
    <property type="match status" value="1"/>
</dbReference>
<feature type="domain" description="TraD/TraG TraM recognition site" evidence="8">
    <location>
        <begin position="413"/>
        <end position="535"/>
    </location>
</feature>
<dbReference type="InterPro" id="IPR027417">
    <property type="entry name" value="P-loop_NTPase"/>
</dbReference>
<dbReference type="InterPro" id="IPR051539">
    <property type="entry name" value="T4SS-coupling_protein"/>
</dbReference>
<dbReference type="Proteomes" id="UP000031501">
    <property type="component" value="Chromosome"/>
</dbReference>
<dbReference type="RefSeq" id="WP_052319055.1">
    <property type="nucleotide sequence ID" value="NZ_CP021080.1"/>
</dbReference>
<gene>
    <name evidence="9" type="ORF">LK07_24025</name>
</gene>
<feature type="transmembrane region" description="Helical" evidence="7">
    <location>
        <begin position="12"/>
        <end position="40"/>
    </location>
</feature>
<accession>A0A221P2S6</accession>
<evidence type="ECO:0000259" key="8">
    <source>
        <dbReference type="Pfam" id="PF12696"/>
    </source>
</evidence>
<evidence type="ECO:0000256" key="1">
    <source>
        <dbReference type="ARBA" id="ARBA00004651"/>
    </source>
</evidence>
<sequence length="601" mass="65725">MARHPDRATPAQISVAVAAGGIALVAVLAYLALLAAQWWATGSWEAVGLFTPLIGLATGSWRWTTAATVFALVELVVVVGIGLAVWRLVRQNWRSGVSKKSNDEAARRMTSRRDQMALQALAENTAQRLQIDSSEPGIRMGRSVTTGKRVYAPWEFLHLTIAGPGRHKSVAQVIPAVLTAPGACMTSSNKDDIVKLTRLGRSYKGHTWVFDPQEIAQEPPAWWWNPLRQIKKLSDAEELMSVLVDAGTDAEDRARSDGFFDPKGRQVLSWCLLAAALDGQQVTSVYLWLTDSQNTEPEDILRAHGATVAATGLSGMRRLPDKTRDSVFATAEIYVSWLTNDDISRWVTCSPEQRAHRTEFKPEEFVLSSDTLYLLSRKGASSAAPLTTALSAAVLTAADRAADRMPGSRLPVPLVAPLDEVANTCRWKQLPDLYTYYRSKGIVVMAWLQTWGQGVEAFGEHGMETLWDAAACKTYGGGVSDTEGLLRRVSNLIGEWEAPTATRNSDSRALIGNQSMSESIRDKQIMTVADLAALPPRRMVVMMQGARPMIVEAEPYWETDLAPIIEESKRLYGTPVAPQETVADGPVPLGKAPYESPGRTS</sequence>
<proteinExistence type="predicted"/>